<dbReference type="AlphaFoldDB" id="A0A0R1YIM3"/>
<keyword evidence="1" id="KW-0175">Coiled coil</keyword>
<dbReference type="InterPro" id="IPR056096">
    <property type="entry name" value="DUF7679"/>
</dbReference>
<evidence type="ECO:0000313" key="3">
    <source>
        <dbReference type="Proteomes" id="UP000051223"/>
    </source>
</evidence>
<dbReference type="EMBL" id="AZGI01000010">
    <property type="protein sequence ID" value="KRM40756.1"/>
    <property type="molecule type" value="Genomic_DNA"/>
</dbReference>
<dbReference type="eggNOG" id="ENOG5030A1R">
    <property type="taxonomic scope" value="Bacteria"/>
</dbReference>
<gene>
    <name evidence="2" type="ORF">FC39_GL000157</name>
</gene>
<sequence length="157" mass="19390">MSNKRQYIWCLIEFPNGDQKWYCVSRVLREALLLEKKQNHFWKNSMIGNYLTVSTSQYVRDQTRLTVGKVRKISISDHKTYKYNWTRNQFITEAHLMNFKSAYNYLKHDYNWYNRLSIWVALRYWHNLLLQNKVKRTKKKINKLRGRLINYRARKNF</sequence>
<name>A0A0R1YIM3_9LACO</name>
<comment type="caution">
    <text evidence="2">The sequence shown here is derived from an EMBL/GenBank/DDBJ whole genome shotgun (WGS) entry which is preliminary data.</text>
</comment>
<dbReference type="STRING" id="1423754.FC39_GL000157"/>
<dbReference type="Proteomes" id="UP000051223">
    <property type="component" value="Unassembled WGS sequence"/>
</dbReference>
<organism evidence="2 3">
    <name type="scientific">Lactobacillus hamsteri DSM 5661 = JCM 6256</name>
    <dbReference type="NCBI Taxonomy" id="1423754"/>
    <lineage>
        <taxon>Bacteria</taxon>
        <taxon>Bacillati</taxon>
        <taxon>Bacillota</taxon>
        <taxon>Bacilli</taxon>
        <taxon>Lactobacillales</taxon>
        <taxon>Lactobacillaceae</taxon>
        <taxon>Lactobacillus</taxon>
    </lineage>
</organism>
<reference evidence="2 3" key="1">
    <citation type="journal article" date="2015" name="Genome Announc.">
        <title>Expanding the biotechnology potential of lactobacilli through comparative genomics of 213 strains and associated genera.</title>
        <authorList>
            <person name="Sun Z."/>
            <person name="Harris H.M."/>
            <person name="McCann A."/>
            <person name="Guo C."/>
            <person name="Argimon S."/>
            <person name="Zhang W."/>
            <person name="Yang X."/>
            <person name="Jeffery I.B."/>
            <person name="Cooney J.C."/>
            <person name="Kagawa T.F."/>
            <person name="Liu W."/>
            <person name="Song Y."/>
            <person name="Salvetti E."/>
            <person name="Wrobel A."/>
            <person name="Rasinkangas P."/>
            <person name="Parkhill J."/>
            <person name="Rea M.C."/>
            <person name="O'Sullivan O."/>
            <person name="Ritari J."/>
            <person name="Douillard F.P."/>
            <person name="Paul Ross R."/>
            <person name="Yang R."/>
            <person name="Briner A.E."/>
            <person name="Felis G.E."/>
            <person name="de Vos W.M."/>
            <person name="Barrangou R."/>
            <person name="Klaenhammer T.R."/>
            <person name="Caufield P.W."/>
            <person name="Cui Y."/>
            <person name="Zhang H."/>
            <person name="O'Toole P.W."/>
        </authorList>
    </citation>
    <scope>NUCLEOTIDE SEQUENCE [LARGE SCALE GENOMIC DNA]</scope>
    <source>
        <strain evidence="2 3">DSM 5661</strain>
    </source>
</reference>
<evidence type="ECO:0000256" key="1">
    <source>
        <dbReference type="SAM" id="Coils"/>
    </source>
</evidence>
<evidence type="ECO:0000313" key="2">
    <source>
        <dbReference type="EMBL" id="KRM40756.1"/>
    </source>
</evidence>
<feature type="coiled-coil region" evidence="1">
    <location>
        <begin position="127"/>
        <end position="154"/>
    </location>
</feature>
<keyword evidence="3" id="KW-1185">Reference proteome</keyword>
<dbReference type="PATRIC" id="fig|1423754.3.peg.168"/>
<dbReference type="Pfam" id="PF24727">
    <property type="entry name" value="DUF7679"/>
    <property type="match status" value="1"/>
</dbReference>
<dbReference type="OrthoDB" id="2313161at2"/>
<proteinExistence type="predicted"/>
<dbReference type="RefSeq" id="WP_025081315.1">
    <property type="nucleotide sequence ID" value="NZ_AZGI01000010.1"/>
</dbReference>
<protein>
    <submittedName>
        <fullName evidence="2">Uncharacterized protein</fullName>
    </submittedName>
</protein>
<accession>A0A0R1YIM3</accession>